<evidence type="ECO:0000313" key="4">
    <source>
        <dbReference type="Proteomes" id="UP000039865"/>
    </source>
</evidence>
<dbReference type="GO" id="GO:0003713">
    <property type="term" value="F:transcription coactivator activity"/>
    <property type="evidence" value="ECO:0007669"/>
    <property type="project" value="TreeGrafter"/>
</dbReference>
<reference evidence="3 4" key="1">
    <citation type="submission" date="2014-06" db="EMBL/GenBank/DDBJ databases">
        <authorList>
            <person name="Swart Estienne"/>
        </authorList>
    </citation>
    <scope>NUCLEOTIDE SEQUENCE [LARGE SCALE GENOMIC DNA]</scope>
    <source>
        <strain evidence="3 4">130c</strain>
    </source>
</reference>
<dbReference type="GO" id="GO:0016592">
    <property type="term" value="C:mediator complex"/>
    <property type="evidence" value="ECO:0007669"/>
    <property type="project" value="TreeGrafter"/>
</dbReference>
<dbReference type="InParanoid" id="A0A078A467"/>
<name>A0A078A467_STYLE</name>
<sequence length="662" mass="76957">MQVKYPGRINLDGKSPKMALKFQDKRTNSSLKYYAPVASSLNASPSGRKFDLNKLPKIHNRIKGGNFNKFLPPSTGTNKLIKQKTMFHQNLNSSKDKLNNSVQQLKSFVNSHLNISQSFQQNDIPQPQSKNASNILRLADESIAILDKEMRKQNDINNNSAIIKHNMSQSFYKESKIEDKKQPEFIASSLDLVGTSICIKESTQSLQKFHDSSSILQNQNNQQPPQLSLSQYNSSTSQGNGFQFQQQQQYSQQTQPQSQQQQQQNSQQNQNQPFQNVAFQNSFNTSLVVQQQSHINFDDLTALGKRLNTYEKEFSILPSFEHKFKYLNDQINDLKQVVLHKEYQSVVYSVQQIIESLFIELKDKKRKFKFLSNEQEETIKKLQDSATRMENQLFKMKVEIESLKLDRKHFEEQGVTMEVKYEQLRFEKRDIERKLQQAVEDLDQEHQRRLEVEEENNKLNLSQIQYQQQQQVVVSQPTLSDEQMQEIYARQNPSIIIEEYNLKIQKLSEQIVSLNFENKSLMEGLDYAKNKENKLMYLIFKLHKKGIPVNQIYDEEVKPISTRRFNNEMMNKDGNLDNDSAFQGLQTPDIKGESYIDFDSQASYSELGLSKVEPKPKPDYIPSLNFFGLPEYVSSDEDEPMQQPDDVYMAVMQGNKIKNKSF</sequence>
<dbReference type="EMBL" id="CCKQ01005684">
    <property type="protein sequence ID" value="CDW76942.1"/>
    <property type="molecule type" value="Genomic_DNA"/>
</dbReference>
<dbReference type="AlphaFoldDB" id="A0A078A467"/>
<protein>
    <submittedName>
        <fullName evidence="3">Uncharacterized protein</fullName>
    </submittedName>
</protein>
<proteinExistence type="predicted"/>
<dbReference type="PANTHER" id="PTHR46007">
    <property type="entry name" value="MEDIATOR OF RNA POLYMERASE II TRANSCRIPTION SUBUNIT 12"/>
    <property type="match status" value="1"/>
</dbReference>
<evidence type="ECO:0000313" key="3">
    <source>
        <dbReference type="EMBL" id="CDW76942.1"/>
    </source>
</evidence>
<keyword evidence="1" id="KW-0175">Coiled coil</keyword>
<evidence type="ECO:0000256" key="2">
    <source>
        <dbReference type="SAM" id="MobiDB-lite"/>
    </source>
</evidence>
<gene>
    <name evidence="3" type="primary">Contig7621.g8126</name>
    <name evidence="3" type="ORF">STYLEM_5907</name>
</gene>
<organism evidence="3 4">
    <name type="scientific">Stylonychia lemnae</name>
    <name type="common">Ciliate</name>
    <dbReference type="NCBI Taxonomy" id="5949"/>
    <lineage>
        <taxon>Eukaryota</taxon>
        <taxon>Sar</taxon>
        <taxon>Alveolata</taxon>
        <taxon>Ciliophora</taxon>
        <taxon>Intramacronucleata</taxon>
        <taxon>Spirotrichea</taxon>
        <taxon>Stichotrichia</taxon>
        <taxon>Sporadotrichida</taxon>
        <taxon>Oxytrichidae</taxon>
        <taxon>Stylonychinae</taxon>
        <taxon>Stylonychia</taxon>
    </lineage>
</organism>
<dbReference type="InterPro" id="IPR051647">
    <property type="entry name" value="Mediator_comp_sub12"/>
</dbReference>
<accession>A0A078A467</accession>
<feature type="coiled-coil region" evidence="1">
    <location>
        <begin position="354"/>
        <end position="462"/>
    </location>
</feature>
<dbReference type="Proteomes" id="UP000039865">
    <property type="component" value="Unassembled WGS sequence"/>
</dbReference>
<dbReference type="PANTHER" id="PTHR46007:SF8">
    <property type="entry name" value="C2H2-TYPE DOMAIN-CONTAINING PROTEIN"/>
    <property type="match status" value="1"/>
</dbReference>
<feature type="region of interest" description="Disordered" evidence="2">
    <location>
        <begin position="216"/>
        <end position="271"/>
    </location>
</feature>
<evidence type="ECO:0000256" key="1">
    <source>
        <dbReference type="SAM" id="Coils"/>
    </source>
</evidence>
<keyword evidence="4" id="KW-1185">Reference proteome</keyword>
<dbReference type="GO" id="GO:0045944">
    <property type="term" value="P:positive regulation of transcription by RNA polymerase II"/>
    <property type="evidence" value="ECO:0007669"/>
    <property type="project" value="TreeGrafter"/>
</dbReference>